<name>A0A2A5WPE7_9GAMM</name>
<dbReference type="PROSITE" id="PS00061">
    <property type="entry name" value="ADH_SHORT"/>
    <property type="match status" value="1"/>
</dbReference>
<accession>A0A2A5WPE7</accession>
<evidence type="ECO:0000256" key="2">
    <source>
        <dbReference type="ARBA" id="ARBA00023002"/>
    </source>
</evidence>
<feature type="domain" description="Ketoreductase" evidence="3">
    <location>
        <begin position="11"/>
        <end position="196"/>
    </location>
</feature>
<dbReference type="EMBL" id="NTKD01000040">
    <property type="protein sequence ID" value="PDH38138.1"/>
    <property type="molecule type" value="Genomic_DNA"/>
</dbReference>
<evidence type="ECO:0000256" key="1">
    <source>
        <dbReference type="ARBA" id="ARBA00006484"/>
    </source>
</evidence>
<dbReference type="Pfam" id="PF13561">
    <property type="entry name" value="adh_short_C2"/>
    <property type="match status" value="1"/>
</dbReference>
<evidence type="ECO:0000313" key="5">
    <source>
        <dbReference type="Proteomes" id="UP000219327"/>
    </source>
</evidence>
<dbReference type="InterPro" id="IPR057326">
    <property type="entry name" value="KR_dom"/>
</dbReference>
<dbReference type="PRINTS" id="PR00080">
    <property type="entry name" value="SDRFAMILY"/>
</dbReference>
<sequence>MMDKMYDMAGKTVLITGGSRGLGRAMALGFAAQGADIAIVSRKMDSCEETAEEVRALGAQALPYGAHVGDWDQVGEMVTAVTSHFGKIDVLINNAGMSPLYPSLDQVSEELFDKVMGVNLKGPFRLSVLVGKKMAEGDGGSIINVSSTASVSPSPGAEPYGAAKAGLNAITRSMAYAYGPKVRVNCIMAGPFLTDISKAWDMESFNRNAQRFPMKRGGEPEEIVGAALYLASEMASFTTGAILAVDGGNH</sequence>
<dbReference type="InterPro" id="IPR002347">
    <property type="entry name" value="SDR_fam"/>
</dbReference>
<dbReference type="SUPFAM" id="SSF51735">
    <property type="entry name" value="NAD(P)-binding Rossmann-fold domains"/>
    <property type="match status" value="1"/>
</dbReference>
<organism evidence="4 5">
    <name type="scientific">OM182 bacterium MED-G24</name>
    <dbReference type="NCBI Taxonomy" id="1986255"/>
    <lineage>
        <taxon>Bacteria</taxon>
        <taxon>Pseudomonadati</taxon>
        <taxon>Pseudomonadota</taxon>
        <taxon>Gammaproteobacteria</taxon>
        <taxon>OMG group</taxon>
        <taxon>OM182 clade</taxon>
    </lineage>
</organism>
<dbReference type="GO" id="GO:0016616">
    <property type="term" value="F:oxidoreductase activity, acting on the CH-OH group of donors, NAD or NADP as acceptor"/>
    <property type="evidence" value="ECO:0007669"/>
    <property type="project" value="UniProtKB-ARBA"/>
</dbReference>
<dbReference type="SMART" id="SM00822">
    <property type="entry name" value="PKS_KR"/>
    <property type="match status" value="1"/>
</dbReference>
<dbReference type="PRINTS" id="PR00081">
    <property type="entry name" value="GDHRDH"/>
</dbReference>
<evidence type="ECO:0000313" key="4">
    <source>
        <dbReference type="EMBL" id="PDH38138.1"/>
    </source>
</evidence>
<reference evidence="4 5" key="1">
    <citation type="submission" date="2017-08" db="EMBL/GenBank/DDBJ databases">
        <title>Fine stratification of microbial communities through a metagenomic profile of the photic zone.</title>
        <authorList>
            <person name="Haro-Moreno J.M."/>
            <person name="Lopez-Perez M."/>
            <person name="De La Torre J."/>
            <person name="Picazo A."/>
            <person name="Camacho A."/>
            <person name="Rodriguez-Valera F."/>
        </authorList>
    </citation>
    <scope>NUCLEOTIDE SEQUENCE [LARGE SCALE GENOMIC DNA]</scope>
    <source>
        <strain evidence="4">MED-G24</strain>
    </source>
</reference>
<dbReference type="PANTHER" id="PTHR42760:SF115">
    <property type="entry name" value="3-OXOACYL-[ACYL-CARRIER-PROTEIN] REDUCTASE FABG"/>
    <property type="match status" value="1"/>
</dbReference>
<dbReference type="NCBIfam" id="NF005559">
    <property type="entry name" value="PRK07231.1"/>
    <property type="match status" value="1"/>
</dbReference>
<comment type="caution">
    <text evidence="4">The sequence shown here is derived from an EMBL/GenBank/DDBJ whole genome shotgun (WGS) entry which is preliminary data.</text>
</comment>
<keyword evidence="2" id="KW-0560">Oxidoreductase</keyword>
<gene>
    <name evidence="4" type="ORF">CNE99_07390</name>
</gene>
<protein>
    <submittedName>
        <fullName evidence="4">Short-chain dehydrogenase</fullName>
    </submittedName>
</protein>
<dbReference type="AlphaFoldDB" id="A0A2A5WPE7"/>
<evidence type="ECO:0000259" key="3">
    <source>
        <dbReference type="SMART" id="SM00822"/>
    </source>
</evidence>
<proteinExistence type="inferred from homology"/>
<dbReference type="FunFam" id="3.40.50.720:FF:000084">
    <property type="entry name" value="Short-chain dehydrogenase reductase"/>
    <property type="match status" value="1"/>
</dbReference>
<dbReference type="InterPro" id="IPR020904">
    <property type="entry name" value="Sc_DH/Rdtase_CS"/>
</dbReference>
<dbReference type="InterPro" id="IPR036291">
    <property type="entry name" value="NAD(P)-bd_dom_sf"/>
</dbReference>
<dbReference type="Proteomes" id="UP000219327">
    <property type="component" value="Unassembled WGS sequence"/>
</dbReference>
<dbReference type="Gene3D" id="3.40.50.720">
    <property type="entry name" value="NAD(P)-binding Rossmann-like Domain"/>
    <property type="match status" value="1"/>
</dbReference>
<dbReference type="PANTHER" id="PTHR42760">
    <property type="entry name" value="SHORT-CHAIN DEHYDROGENASES/REDUCTASES FAMILY MEMBER"/>
    <property type="match status" value="1"/>
</dbReference>
<comment type="similarity">
    <text evidence="1">Belongs to the short-chain dehydrogenases/reductases (SDR) family.</text>
</comment>
<dbReference type="CDD" id="cd05233">
    <property type="entry name" value="SDR_c"/>
    <property type="match status" value="1"/>
</dbReference>